<dbReference type="Proteomes" id="UP001530400">
    <property type="component" value="Unassembled WGS sequence"/>
</dbReference>
<protein>
    <submittedName>
        <fullName evidence="2">Uncharacterized protein</fullName>
    </submittedName>
</protein>
<name>A0ABD3QW83_9STRA</name>
<accession>A0ABD3QW83</accession>
<proteinExistence type="predicted"/>
<keyword evidence="3" id="KW-1185">Reference proteome</keyword>
<evidence type="ECO:0000256" key="1">
    <source>
        <dbReference type="SAM" id="MobiDB-lite"/>
    </source>
</evidence>
<feature type="region of interest" description="Disordered" evidence="1">
    <location>
        <begin position="164"/>
        <end position="194"/>
    </location>
</feature>
<gene>
    <name evidence="2" type="ORF">ACHAWO_012459</name>
</gene>
<organism evidence="2 3">
    <name type="scientific">Cyclotella atomus</name>
    <dbReference type="NCBI Taxonomy" id="382360"/>
    <lineage>
        <taxon>Eukaryota</taxon>
        <taxon>Sar</taxon>
        <taxon>Stramenopiles</taxon>
        <taxon>Ochrophyta</taxon>
        <taxon>Bacillariophyta</taxon>
        <taxon>Coscinodiscophyceae</taxon>
        <taxon>Thalassiosirophycidae</taxon>
        <taxon>Stephanodiscales</taxon>
        <taxon>Stephanodiscaceae</taxon>
        <taxon>Cyclotella</taxon>
    </lineage>
</organism>
<evidence type="ECO:0000313" key="2">
    <source>
        <dbReference type="EMBL" id="KAL3804443.1"/>
    </source>
</evidence>
<evidence type="ECO:0000313" key="3">
    <source>
        <dbReference type="Proteomes" id="UP001530400"/>
    </source>
</evidence>
<reference evidence="2 3" key="1">
    <citation type="submission" date="2024-10" db="EMBL/GenBank/DDBJ databases">
        <title>Updated reference genomes for cyclostephanoid diatoms.</title>
        <authorList>
            <person name="Roberts W.R."/>
            <person name="Alverson A.J."/>
        </authorList>
    </citation>
    <scope>NUCLEOTIDE SEQUENCE [LARGE SCALE GENOMIC DNA]</scope>
    <source>
        <strain evidence="2 3">AJA010-31</strain>
    </source>
</reference>
<dbReference type="EMBL" id="JALLPJ020000040">
    <property type="protein sequence ID" value="KAL3804443.1"/>
    <property type="molecule type" value="Genomic_DNA"/>
</dbReference>
<sequence>MVEGRIAAAEHDTMPKTKKLLGSDNVSAELKDGLEDSGMGVLGVLGDMNLNAVTKDETYDDASSTEGPRILVTEPEVTVKANDGTWGSDVLLSDASFLVNQSFVEESITQGGTSGDGEPGMSGSFTNESTICFDASQRITIEAVDASNVIQLFGDPKQIYSNKREQAQDGADGEAVSLACSDGNGGGGESNMNISKALRGGEASKPTEFDDSSKSSAVADKFDGSGRSISDVEEVLKLCGVLLNGKGCTKRINHKINQKMSFGTKYARFFPKWMISLLFICFLSVSSVRSFAAILPNTELSEDEEVIFKASSIMDQLVTDTVAEPRPLLDANGAEKHEVSRHLDQTSLQDVESIGTKFNKAMMPTEVVTDTAVEPSNVLDSSTEKLNELSQHLLRGGRGINSEHALSNVKDIVAPLLERIQNIRHNYDNGDKEKAAAALKTIVGDRAVTSSHLSVSSETPTSIQLRDVPDGKLAEFIDPQVLKQLDENAQELLTAIDETLPNLTLLTATKKKKRSYQTQSKSSQSDQKFFDSKPSEFGFNGGGAYSALHGDHQSYAKFFNHHQHSHRFLKEHKTGGRMDSIFLSPHRHPYFSKHSDAIMAKHQIRLEALGEKVCAPVCEPNNWECNCRKLFSCVDDMTEYSLAVLIAGGFIETDPMSNNFGNFTVSSNAMNLFDAEEGVKDKLKRIQGVARNGVTIDNCKAVLSDLFTACDGASSGICTNPNIESFAVSTNQVCAVVNTATKLKFETVGDEFDGFVDDSVPDKCEPLSVELCKDFVVQFDRLYEAGPGTNPMRQDPSVSLYDKTTQIIFNHVQFPVNYWFPQDSRGVVDRTAWPTTSIKSSFAIVNHETGKALTLRGTDCGNVSRIDLEDHDPSNLRQHFQITDDGNFFSASCPRSVESSLPLYLSTDYAMSDSCISGGLLYLDSDARSQRWKLGAAGSIVLNSPICSQYKLANLAISAIKDDDIENMLDTTVYVSIVNPASGMAISTNSCEKNATVTINKFNRADDKQRFKLIKSGMKVIIQSKHCENREATALSLRDCTSEASGIVLGIRERNDVALEKCFDALKGVQVKGPNDNGWLGTVQISTDGKKTWNDLICSEGCIGMNSMPMYVIGTGGWENVSDEYKNNNTICGDKQTCTVVHQYEFDTFHRVWKFSGGSIENDECGTVAGIPGFIFPPSSGSQITVADDEERWNQQWKVIAHEAVLMPENHGPYQKWKAHFTNPPYDFALLPDFRGSSTTYEDKDIGVVPFLGNTATKSKGDITVTGSGWGKSQCLTTLTSSTI</sequence>
<comment type="caution">
    <text evidence="2">The sequence shown here is derived from an EMBL/GenBank/DDBJ whole genome shotgun (WGS) entry which is preliminary data.</text>
</comment>